<dbReference type="AlphaFoldDB" id="A0AAQ3U089"/>
<dbReference type="Proteomes" id="UP001341281">
    <property type="component" value="Chromosome 06"/>
</dbReference>
<protein>
    <recommendedName>
        <fullName evidence="5">ARM repeat superfamily protein</fullName>
    </recommendedName>
</protein>
<dbReference type="Gene3D" id="1.25.10.10">
    <property type="entry name" value="Leucine-rich Repeat Variant"/>
    <property type="match status" value="1"/>
</dbReference>
<feature type="transmembrane region" description="Helical" evidence="2">
    <location>
        <begin position="171"/>
        <end position="196"/>
    </location>
</feature>
<feature type="transmembrane region" description="Helical" evidence="2">
    <location>
        <begin position="68"/>
        <end position="86"/>
    </location>
</feature>
<feature type="transmembrane region" description="Helical" evidence="2">
    <location>
        <begin position="43"/>
        <end position="62"/>
    </location>
</feature>
<sequence>MANERVQEQQNRRWRTYEDWLEVRHINSYAKGTASSLKLLKGLSYLVITWTTVILLGGFVSVLGKKDFWCLTAITLVQLPGVFDVFHRRKLSTMLSFYKNIWNEYDKIRVLNRPVESFSFLLVMCVWVPCFTIIIVLPSLVFLWMGLYICTGVALWRLIEQDYGDPDGSANLRPALLVLYSLALLQGVVYSILFYISREEKREVKYVAQRYKFPGDEEGLILNYAKETVHGCEKDMEFSKGRNLITYSVDLINSEAPDEVSSGVRILGRLLALQWIDEDSLNIDRPGSSKKKNIDRAMGQLILTKQLVGSTSSSRILHRLVHMLDPRCPYDLTIRENAAMIVARLAGGIRLEQLPGGIHCITSLISEEYRDSPRLQPYFRDWVLEMFDAPDPRRPEDMVAGAADKTQDHWCNQSLTSYTEMACQGLLILRKLARDEDNCRVMSNTKGLVSQITAPLRSLQLHTHHHDEWSKMADATFRLLSLLIYVPDGDSRQKLRREIFNNTQAISIMERTVLNCDRCSAELQRGAVWTLSHLFFPTLLSSTSAAGGHYQSRSRLIHLLIDILADHNKRSDTRDVAAAELAELSYWSSTVDRNCKAMIAYTLLEAANDTAVIYLTGVLLLQTNDKSLRTSAAAILHNLTSHYNEHDERFEKLKTSMITDIMPKVLREIRPLCYYFAGGGNQTAAEEVDSSNRFSPPDADLENAHVSQDNNAQNTAPSRQQDGEQHQQDSKFMEVMLDLSIAVHKKFISERQDQI</sequence>
<gene>
    <name evidence="3" type="ORF">U9M48_030153</name>
</gene>
<dbReference type="SUPFAM" id="SSF48371">
    <property type="entry name" value="ARM repeat"/>
    <property type="match status" value="1"/>
</dbReference>
<feature type="transmembrane region" description="Helical" evidence="2">
    <location>
        <begin position="141"/>
        <end position="159"/>
    </location>
</feature>
<reference evidence="3 4" key="1">
    <citation type="submission" date="2024-02" db="EMBL/GenBank/DDBJ databases">
        <title>High-quality chromosome-scale genome assembly of Pensacola bahiagrass (Paspalum notatum Flugge var. saurae).</title>
        <authorList>
            <person name="Vega J.M."/>
            <person name="Podio M."/>
            <person name="Orjuela J."/>
            <person name="Siena L.A."/>
            <person name="Pessino S.C."/>
            <person name="Combes M.C."/>
            <person name="Mariac C."/>
            <person name="Albertini E."/>
            <person name="Pupilli F."/>
            <person name="Ortiz J.P.A."/>
            <person name="Leblanc O."/>
        </authorList>
    </citation>
    <scope>NUCLEOTIDE SEQUENCE [LARGE SCALE GENOMIC DNA]</scope>
    <source>
        <strain evidence="3">R1</strain>
        <tissue evidence="3">Leaf</tissue>
    </source>
</reference>
<dbReference type="InterPro" id="IPR016024">
    <property type="entry name" value="ARM-type_fold"/>
</dbReference>
<keyword evidence="2" id="KW-0812">Transmembrane</keyword>
<keyword evidence="2" id="KW-0472">Membrane</keyword>
<organism evidence="3 4">
    <name type="scientific">Paspalum notatum var. saurae</name>
    <dbReference type="NCBI Taxonomy" id="547442"/>
    <lineage>
        <taxon>Eukaryota</taxon>
        <taxon>Viridiplantae</taxon>
        <taxon>Streptophyta</taxon>
        <taxon>Embryophyta</taxon>
        <taxon>Tracheophyta</taxon>
        <taxon>Spermatophyta</taxon>
        <taxon>Magnoliopsida</taxon>
        <taxon>Liliopsida</taxon>
        <taxon>Poales</taxon>
        <taxon>Poaceae</taxon>
        <taxon>PACMAD clade</taxon>
        <taxon>Panicoideae</taxon>
        <taxon>Andropogonodae</taxon>
        <taxon>Paspaleae</taxon>
        <taxon>Paspalinae</taxon>
        <taxon>Paspalum</taxon>
    </lineage>
</organism>
<dbReference type="PANTHER" id="PTHR33115:SF22">
    <property type="entry name" value="OS12G0449900 PROTEIN"/>
    <property type="match status" value="1"/>
</dbReference>
<accession>A0AAQ3U089</accession>
<proteinExistence type="predicted"/>
<keyword evidence="2" id="KW-1133">Transmembrane helix</keyword>
<dbReference type="InterPro" id="IPR011989">
    <property type="entry name" value="ARM-like"/>
</dbReference>
<dbReference type="PANTHER" id="PTHR33115">
    <property type="entry name" value="ARM REPEAT SUPERFAMILY PROTEIN"/>
    <property type="match status" value="1"/>
</dbReference>
<evidence type="ECO:0000313" key="4">
    <source>
        <dbReference type="Proteomes" id="UP001341281"/>
    </source>
</evidence>
<evidence type="ECO:0008006" key="5">
    <source>
        <dbReference type="Google" id="ProtNLM"/>
    </source>
</evidence>
<evidence type="ECO:0000313" key="3">
    <source>
        <dbReference type="EMBL" id="WVZ82953.1"/>
    </source>
</evidence>
<keyword evidence="4" id="KW-1185">Reference proteome</keyword>
<feature type="transmembrane region" description="Helical" evidence="2">
    <location>
        <begin position="117"/>
        <end position="135"/>
    </location>
</feature>
<feature type="region of interest" description="Disordered" evidence="1">
    <location>
        <begin position="686"/>
        <end position="728"/>
    </location>
</feature>
<dbReference type="EMBL" id="CP144750">
    <property type="protein sequence ID" value="WVZ82953.1"/>
    <property type="molecule type" value="Genomic_DNA"/>
</dbReference>
<name>A0AAQ3U089_PASNO</name>
<evidence type="ECO:0000256" key="1">
    <source>
        <dbReference type="SAM" id="MobiDB-lite"/>
    </source>
</evidence>
<evidence type="ECO:0000256" key="2">
    <source>
        <dbReference type="SAM" id="Phobius"/>
    </source>
</evidence>
<feature type="compositionally biased region" description="Polar residues" evidence="1">
    <location>
        <begin position="705"/>
        <end position="720"/>
    </location>
</feature>